<dbReference type="EMBL" id="CP045921">
    <property type="protein sequence ID" value="QHN42735.1"/>
    <property type="molecule type" value="Genomic_DNA"/>
</dbReference>
<accession>A0A857MLR0</accession>
<proteinExistence type="predicted"/>
<dbReference type="AlphaFoldDB" id="A0A857MLR0"/>
<feature type="compositionally biased region" description="Basic and acidic residues" evidence="1">
    <location>
        <begin position="35"/>
        <end position="46"/>
    </location>
</feature>
<dbReference type="KEGG" id="mama:GII36_02605"/>
<keyword evidence="3" id="KW-1185">Reference proteome</keyword>
<gene>
    <name evidence="2" type="ORF">GII36_02605</name>
</gene>
<evidence type="ECO:0000313" key="2">
    <source>
        <dbReference type="EMBL" id="QHN42735.1"/>
    </source>
</evidence>
<evidence type="ECO:0000313" key="3">
    <source>
        <dbReference type="Proteomes" id="UP001059824"/>
    </source>
</evidence>
<evidence type="ECO:0000256" key="1">
    <source>
        <dbReference type="SAM" id="MobiDB-lite"/>
    </source>
</evidence>
<dbReference type="Proteomes" id="UP001059824">
    <property type="component" value="Chromosome"/>
</dbReference>
<reference evidence="2" key="1">
    <citation type="journal article" date="2021" name="Nat. Microbiol.">
        <title>Cocultivation of an ultrasmall environmental parasitic bacterium with lytic ability against bacteria associated with wastewater foams.</title>
        <authorList>
            <person name="Batinovic S."/>
            <person name="Rose J.J.A."/>
            <person name="Ratcliffe J."/>
            <person name="Seviour R.J."/>
            <person name="Petrovski S."/>
        </authorList>
    </citation>
    <scope>NUCLEOTIDE SEQUENCE</scope>
    <source>
        <strain evidence="2">JR1</strain>
    </source>
</reference>
<protein>
    <submittedName>
        <fullName evidence="2">Uncharacterized protein</fullName>
    </submittedName>
</protein>
<organism evidence="2 3">
    <name type="scientific">Candidatus Mycosynbacter amalyticus</name>
    <dbReference type="NCBI Taxonomy" id="2665156"/>
    <lineage>
        <taxon>Bacteria</taxon>
        <taxon>Candidatus Saccharimonadota</taxon>
        <taxon>Candidatus Saccharimonadota incertae sedis</taxon>
        <taxon>Candidatus Mycosynbacter</taxon>
    </lineage>
</organism>
<sequence>MMDAAENAAKKDPSKRTVTEQQLVDKHLNRQSVKNLDHKAHEEAKIHGSHFW</sequence>
<feature type="compositionally biased region" description="Basic and acidic residues" evidence="1">
    <location>
        <begin position="8"/>
        <end position="28"/>
    </location>
</feature>
<feature type="region of interest" description="Disordered" evidence="1">
    <location>
        <begin position="1"/>
        <end position="52"/>
    </location>
</feature>
<name>A0A857MLR0_9BACT</name>